<dbReference type="EMBL" id="JBEWSZ010000001">
    <property type="protein sequence ID" value="MET2825556.1"/>
    <property type="molecule type" value="Genomic_DNA"/>
</dbReference>
<dbReference type="InterPro" id="IPR010982">
    <property type="entry name" value="Lambda_DNA-bd_dom_sf"/>
</dbReference>
<dbReference type="Gene3D" id="1.10.260.40">
    <property type="entry name" value="lambda repressor-like DNA-binding domains"/>
    <property type="match status" value="1"/>
</dbReference>
<reference evidence="1 2" key="1">
    <citation type="submission" date="2024-06" db="EMBL/GenBank/DDBJ databases">
        <authorList>
            <person name="Kim D.-U."/>
        </authorList>
    </citation>
    <scope>NUCLEOTIDE SEQUENCE [LARGE SCALE GENOMIC DNA]</scope>
    <source>
        <strain evidence="1 2">KACC15460</strain>
    </source>
</reference>
<dbReference type="SUPFAM" id="SSF47413">
    <property type="entry name" value="lambda repressor-like DNA-binding domains"/>
    <property type="match status" value="1"/>
</dbReference>
<protein>
    <submittedName>
        <fullName evidence="1">Helix-turn-helix transcriptional regulator</fullName>
    </submittedName>
</protein>
<comment type="caution">
    <text evidence="1">The sequence shown here is derived from an EMBL/GenBank/DDBJ whole genome shotgun (WGS) entry which is preliminary data.</text>
</comment>
<dbReference type="RefSeq" id="WP_354457648.1">
    <property type="nucleotide sequence ID" value="NZ_JBEWSZ010000001.1"/>
</dbReference>
<accession>A0ABV2D696</accession>
<sequence length="253" mass="28191">MPIRKNISENLKRLCESHASVSAVCRELDINRTQFERYLQGTTVPNRKTAKLICDYFGIGEDQLYQNQSEPGTRIPGLPPVSRSLFESLTRPPTPAIAGGLYFTYFSIPGQADLLMRSVTFVRRDAELVTFRRVTGWVERHGPATLARARGNHYGVAISRLNWVYFNGVNRRQVGEPSLMAVQWAPISEPVLRGTAMVLTGSGPAFVSVIMRQHLTRIRPRDAIRMAHVVSLDDPGVDQLVVSLTRESQASGS</sequence>
<evidence type="ECO:0000313" key="2">
    <source>
        <dbReference type="Proteomes" id="UP001548832"/>
    </source>
</evidence>
<name>A0ABV2D696_9HYPH</name>
<keyword evidence="2" id="KW-1185">Reference proteome</keyword>
<proteinExistence type="predicted"/>
<organism evidence="1 2">
    <name type="scientific">Mesorhizobium shangrilense</name>
    <dbReference type="NCBI Taxonomy" id="460060"/>
    <lineage>
        <taxon>Bacteria</taxon>
        <taxon>Pseudomonadati</taxon>
        <taxon>Pseudomonadota</taxon>
        <taxon>Alphaproteobacteria</taxon>
        <taxon>Hyphomicrobiales</taxon>
        <taxon>Phyllobacteriaceae</taxon>
        <taxon>Mesorhizobium</taxon>
    </lineage>
</organism>
<evidence type="ECO:0000313" key="1">
    <source>
        <dbReference type="EMBL" id="MET2825556.1"/>
    </source>
</evidence>
<gene>
    <name evidence="1" type="ORF">ABVQ20_01035</name>
</gene>
<dbReference type="Proteomes" id="UP001548832">
    <property type="component" value="Unassembled WGS sequence"/>
</dbReference>